<keyword evidence="6 9" id="KW-0472">Membrane</keyword>
<evidence type="ECO:0000256" key="5">
    <source>
        <dbReference type="ARBA" id="ARBA00022989"/>
    </source>
</evidence>
<protein>
    <submittedName>
        <fullName evidence="11">MFS transporter</fullName>
    </submittedName>
</protein>
<dbReference type="CDD" id="cd17321">
    <property type="entry name" value="MFS_MMR_MDR_like"/>
    <property type="match status" value="1"/>
</dbReference>
<keyword evidence="2" id="KW-0813">Transport</keyword>
<organism evidence="11 12">
    <name type="scientific">Streptomyces melanogenes</name>
    <dbReference type="NCBI Taxonomy" id="67326"/>
    <lineage>
        <taxon>Bacteria</taxon>
        <taxon>Bacillati</taxon>
        <taxon>Actinomycetota</taxon>
        <taxon>Actinomycetes</taxon>
        <taxon>Kitasatosporales</taxon>
        <taxon>Streptomycetaceae</taxon>
        <taxon>Streptomyces</taxon>
    </lineage>
</organism>
<evidence type="ECO:0000256" key="4">
    <source>
        <dbReference type="ARBA" id="ARBA00022692"/>
    </source>
</evidence>
<feature type="transmembrane region" description="Helical" evidence="9">
    <location>
        <begin position="361"/>
        <end position="381"/>
    </location>
</feature>
<feature type="transmembrane region" description="Helical" evidence="9">
    <location>
        <begin position="274"/>
        <end position="298"/>
    </location>
</feature>
<dbReference type="Pfam" id="PF07690">
    <property type="entry name" value="MFS_1"/>
    <property type="match status" value="1"/>
</dbReference>
<feature type="domain" description="Major facilitator superfamily (MFS) profile" evidence="10">
    <location>
        <begin position="20"/>
        <end position="466"/>
    </location>
</feature>
<feature type="transmembrane region" description="Helical" evidence="9">
    <location>
        <begin position="334"/>
        <end position="355"/>
    </location>
</feature>
<name>A0ABZ1XY28_9ACTN</name>
<proteinExistence type="predicted"/>
<comment type="subcellular location">
    <subcellularLocation>
        <location evidence="1">Cell membrane</location>
        <topology evidence="1">Multi-pass membrane protein</topology>
    </subcellularLocation>
</comment>
<feature type="compositionally biased region" description="Low complexity" evidence="8">
    <location>
        <begin position="475"/>
        <end position="495"/>
    </location>
</feature>
<evidence type="ECO:0000313" key="12">
    <source>
        <dbReference type="Proteomes" id="UP001432060"/>
    </source>
</evidence>
<sequence length="503" mass="52253">MSPPPSEPGTDRLSGRAWGTLFVLCGAIFLEGIDVAMLNVALPSIRADLGLSTGELQWVMSAYVVGYGGFMLLGGRAADLFGRRQMFLFWLTVFLLFSGLGGLADDGRTLIAARFVTGVAAAFMTPAGLSIITTGFAEGPQRDKALLIYSGTAAGGFSIGLVVGGLLTSADWRWVFFAPVVLSLVILVAALTLIPKSVRPERAGQRVDVLGGLTITGAIVLLVLAVERATHTAIGQTLGTLAAGFALLTAFVLTERRTAAPLMRLGILRNGSLVRANLAALLFSGGFFGFQFIAVLYLRELRGWSTVQTSLALLVIGIDAALSPTLTPKLVHRFGNAPVIFGGMVLAALSYALFLPVGADWTYAAMFPSLITLGLAFSLAYGPLTIVATEGIDEEEQGLAGGLLYTSFQFGAALGLSAVTAVNVASTDDGGSPKSLLDGYHAALLVPLIAAILAALVSAFGLRDRPRATDDDVPRATSAPAESAATAGAAAMSPTETDVAPWR</sequence>
<dbReference type="PANTHER" id="PTHR42718:SF46">
    <property type="entry name" value="BLR6921 PROTEIN"/>
    <property type="match status" value="1"/>
</dbReference>
<dbReference type="PANTHER" id="PTHR42718">
    <property type="entry name" value="MAJOR FACILITATOR SUPERFAMILY MULTIDRUG TRANSPORTER MFSC"/>
    <property type="match status" value="1"/>
</dbReference>
<feature type="region of interest" description="Disordered" evidence="8">
    <location>
        <begin position="467"/>
        <end position="503"/>
    </location>
</feature>
<evidence type="ECO:0000259" key="10">
    <source>
        <dbReference type="PROSITE" id="PS50850"/>
    </source>
</evidence>
<evidence type="ECO:0000256" key="1">
    <source>
        <dbReference type="ARBA" id="ARBA00004651"/>
    </source>
</evidence>
<feature type="transmembrane region" description="Helical" evidence="9">
    <location>
        <begin position="304"/>
        <end position="322"/>
    </location>
</feature>
<feature type="transmembrane region" description="Helical" evidence="9">
    <location>
        <begin position="87"/>
        <end position="104"/>
    </location>
</feature>
<dbReference type="RefSeq" id="WP_329404781.1">
    <property type="nucleotide sequence ID" value="NZ_CP109019.1"/>
</dbReference>
<dbReference type="SUPFAM" id="SSF103473">
    <property type="entry name" value="MFS general substrate transporter"/>
    <property type="match status" value="1"/>
</dbReference>
<evidence type="ECO:0000256" key="7">
    <source>
        <dbReference type="ARBA" id="ARBA00023251"/>
    </source>
</evidence>
<reference evidence="11" key="1">
    <citation type="submission" date="2022-10" db="EMBL/GenBank/DDBJ databases">
        <title>The complete genomes of actinobacterial strains from the NBC collection.</title>
        <authorList>
            <person name="Joergensen T.S."/>
            <person name="Alvarez Arevalo M."/>
            <person name="Sterndorff E.B."/>
            <person name="Faurdal D."/>
            <person name="Vuksanovic O."/>
            <person name="Mourched A.-S."/>
            <person name="Charusanti P."/>
            <person name="Shaw S."/>
            <person name="Blin K."/>
            <person name="Weber T."/>
        </authorList>
    </citation>
    <scope>NUCLEOTIDE SEQUENCE</scope>
    <source>
        <strain evidence="11">NBC_00668</strain>
    </source>
</reference>
<accession>A0ABZ1XY28</accession>
<feature type="transmembrane region" description="Helical" evidence="9">
    <location>
        <begin position="232"/>
        <end position="253"/>
    </location>
</feature>
<feature type="transmembrane region" description="Helical" evidence="9">
    <location>
        <begin position="57"/>
        <end position="75"/>
    </location>
</feature>
<dbReference type="EMBL" id="CP109019">
    <property type="protein sequence ID" value="WUT87822.1"/>
    <property type="molecule type" value="Genomic_DNA"/>
</dbReference>
<evidence type="ECO:0000256" key="8">
    <source>
        <dbReference type="SAM" id="MobiDB-lite"/>
    </source>
</evidence>
<dbReference type="InterPro" id="IPR036259">
    <property type="entry name" value="MFS_trans_sf"/>
</dbReference>
<dbReference type="InterPro" id="IPR011701">
    <property type="entry name" value="MFS"/>
</dbReference>
<dbReference type="PROSITE" id="PS50850">
    <property type="entry name" value="MFS"/>
    <property type="match status" value="1"/>
</dbReference>
<feature type="transmembrane region" description="Helical" evidence="9">
    <location>
        <begin position="110"/>
        <end position="134"/>
    </location>
</feature>
<dbReference type="Gene3D" id="1.20.1250.20">
    <property type="entry name" value="MFS general substrate transporter like domains"/>
    <property type="match status" value="1"/>
</dbReference>
<dbReference type="InterPro" id="IPR020846">
    <property type="entry name" value="MFS_dom"/>
</dbReference>
<evidence type="ECO:0000256" key="6">
    <source>
        <dbReference type="ARBA" id="ARBA00023136"/>
    </source>
</evidence>
<evidence type="ECO:0000256" key="3">
    <source>
        <dbReference type="ARBA" id="ARBA00022475"/>
    </source>
</evidence>
<feature type="transmembrane region" description="Helical" evidence="9">
    <location>
        <begin position="21"/>
        <end position="45"/>
    </location>
</feature>
<keyword evidence="3" id="KW-1003">Cell membrane</keyword>
<dbReference type="Gene3D" id="1.20.1720.10">
    <property type="entry name" value="Multidrug resistance protein D"/>
    <property type="match status" value="1"/>
</dbReference>
<feature type="transmembrane region" description="Helical" evidence="9">
    <location>
        <begin position="442"/>
        <end position="462"/>
    </location>
</feature>
<feature type="transmembrane region" description="Helical" evidence="9">
    <location>
        <begin position="207"/>
        <end position="226"/>
    </location>
</feature>
<feature type="transmembrane region" description="Helical" evidence="9">
    <location>
        <begin position="402"/>
        <end position="422"/>
    </location>
</feature>
<evidence type="ECO:0000256" key="2">
    <source>
        <dbReference type="ARBA" id="ARBA00022448"/>
    </source>
</evidence>
<feature type="transmembrane region" description="Helical" evidence="9">
    <location>
        <begin position="174"/>
        <end position="195"/>
    </location>
</feature>
<keyword evidence="7" id="KW-0046">Antibiotic resistance</keyword>
<evidence type="ECO:0000256" key="9">
    <source>
        <dbReference type="SAM" id="Phobius"/>
    </source>
</evidence>
<keyword evidence="5 9" id="KW-1133">Transmembrane helix</keyword>
<evidence type="ECO:0000313" key="11">
    <source>
        <dbReference type="EMBL" id="WUT87822.1"/>
    </source>
</evidence>
<keyword evidence="12" id="KW-1185">Reference proteome</keyword>
<keyword evidence="4 9" id="KW-0812">Transmembrane</keyword>
<dbReference type="Proteomes" id="UP001432060">
    <property type="component" value="Chromosome"/>
</dbReference>
<feature type="transmembrane region" description="Helical" evidence="9">
    <location>
        <begin position="146"/>
        <end position="168"/>
    </location>
</feature>
<gene>
    <name evidence="11" type="ORF">OG515_36365</name>
</gene>